<keyword evidence="2" id="KW-1185">Reference proteome</keyword>
<accession>A0A1Y5SIH1</accession>
<name>A0A1Y5SIH1_9RHOB</name>
<dbReference type="RefSeq" id="WP_176228609.1">
    <property type="nucleotide sequence ID" value="NZ_FWFL01000004.1"/>
</dbReference>
<reference evidence="1 2" key="1">
    <citation type="submission" date="2017-03" db="EMBL/GenBank/DDBJ databases">
        <authorList>
            <person name="Afonso C.L."/>
            <person name="Miller P.J."/>
            <person name="Scott M.A."/>
            <person name="Spackman E."/>
            <person name="Goraichik I."/>
            <person name="Dimitrov K.M."/>
            <person name="Suarez D.L."/>
            <person name="Swayne D.E."/>
        </authorList>
    </citation>
    <scope>NUCLEOTIDE SEQUENCE [LARGE SCALE GENOMIC DNA]</scope>
    <source>
        <strain evidence="1 2">CECT 8287</strain>
    </source>
</reference>
<organism evidence="1 2">
    <name type="scientific">Roseovarius litorisediminis</name>
    <dbReference type="NCBI Taxonomy" id="1312363"/>
    <lineage>
        <taxon>Bacteria</taxon>
        <taxon>Pseudomonadati</taxon>
        <taxon>Pseudomonadota</taxon>
        <taxon>Alphaproteobacteria</taxon>
        <taxon>Rhodobacterales</taxon>
        <taxon>Roseobacteraceae</taxon>
        <taxon>Roseovarius</taxon>
    </lineage>
</organism>
<proteinExistence type="predicted"/>
<dbReference type="EMBL" id="FWFL01000004">
    <property type="protein sequence ID" value="SLN40408.1"/>
    <property type="molecule type" value="Genomic_DNA"/>
</dbReference>
<dbReference type="AlphaFoldDB" id="A0A1Y5SIH1"/>
<evidence type="ECO:0000313" key="2">
    <source>
        <dbReference type="Proteomes" id="UP000193827"/>
    </source>
</evidence>
<dbReference type="Proteomes" id="UP000193827">
    <property type="component" value="Unassembled WGS sequence"/>
</dbReference>
<sequence>MKAMFTAFVAIAIISVGAYYVLGGMGFTSQDRNAGNAVRLSDTDE</sequence>
<protein>
    <submittedName>
        <fullName evidence="1">Uncharacterized protein</fullName>
    </submittedName>
</protein>
<gene>
    <name evidence="1" type="ORF">PEL8287_01994</name>
</gene>
<evidence type="ECO:0000313" key="1">
    <source>
        <dbReference type="EMBL" id="SLN40408.1"/>
    </source>
</evidence>